<feature type="transmembrane region" description="Helical" evidence="1">
    <location>
        <begin position="158"/>
        <end position="183"/>
    </location>
</feature>
<proteinExistence type="predicted"/>
<sequence>MDLPLALYALVTGMMATVNPCGLAMLPAYLGYAMARTRGRIPLGEAFSIGLGMAAGCTGLFVVAGIALALGLRALTRWFPLFGLGIGGLLVLLALSRWRGRPWPIPRLPIDWRPEERPSRWAWVGFGLAYGTASLGCTLPLFLALVGFSLSRRSGAEALFLILFYGLGMGGVLVALALALAVVGSALTRRLRAMAAALETGGNLLLLGAGLYLIYYWSRTLF</sequence>
<organism evidence="2 3">
    <name type="scientific">Candidatus Thermoflexus japonica</name>
    <dbReference type="NCBI Taxonomy" id="2035417"/>
    <lineage>
        <taxon>Bacteria</taxon>
        <taxon>Bacillati</taxon>
        <taxon>Chloroflexota</taxon>
        <taxon>Thermoflexia</taxon>
        <taxon>Thermoflexales</taxon>
        <taxon>Thermoflexaceae</taxon>
        <taxon>Thermoflexus</taxon>
    </lineage>
</organism>
<comment type="caution">
    <text evidence="2">The sequence shown here is derived from an EMBL/GenBank/DDBJ whole genome shotgun (WGS) entry which is preliminary data.</text>
</comment>
<name>A0A2H5Y5N5_9CHLR</name>
<dbReference type="EMBL" id="BEHY01000017">
    <property type="protein sequence ID" value="GBD08755.1"/>
    <property type="molecule type" value="Genomic_DNA"/>
</dbReference>
<dbReference type="Proteomes" id="UP000236642">
    <property type="component" value="Unassembled WGS sequence"/>
</dbReference>
<feature type="transmembrane region" description="Helical" evidence="1">
    <location>
        <begin position="195"/>
        <end position="217"/>
    </location>
</feature>
<keyword evidence="1" id="KW-1133">Transmembrane helix</keyword>
<dbReference type="PANTHER" id="PTHR31272:SF4">
    <property type="entry name" value="CYTOCHROME C-TYPE BIOGENESIS PROTEIN HI_1454-RELATED"/>
    <property type="match status" value="1"/>
</dbReference>
<evidence type="ECO:0000313" key="3">
    <source>
        <dbReference type="Proteomes" id="UP000236642"/>
    </source>
</evidence>
<feature type="transmembrane region" description="Helical" evidence="1">
    <location>
        <begin position="78"/>
        <end position="100"/>
    </location>
</feature>
<feature type="transmembrane region" description="Helical" evidence="1">
    <location>
        <begin position="51"/>
        <end position="72"/>
    </location>
</feature>
<dbReference type="AlphaFoldDB" id="A0A2H5Y5N5"/>
<dbReference type="PANTHER" id="PTHR31272">
    <property type="entry name" value="CYTOCHROME C-TYPE BIOGENESIS PROTEIN HI_1454-RELATED"/>
    <property type="match status" value="1"/>
</dbReference>
<keyword evidence="1" id="KW-0472">Membrane</keyword>
<keyword evidence="1" id="KW-0812">Transmembrane</keyword>
<gene>
    <name evidence="2" type="ORF">HRbin22_00996</name>
</gene>
<feature type="transmembrane region" description="Helical" evidence="1">
    <location>
        <begin position="6"/>
        <end position="30"/>
    </location>
</feature>
<dbReference type="InterPro" id="IPR051790">
    <property type="entry name" value="Cytochrome_c-biogenesis_DsbD"/>
</dbReference>
<protein>
    <submittedName>
        <fullName evidence="2">Uncharacterized protein</fullName>
    </submittedName>
</protein>
<evidence type="ECO:0000256" key="1">
    <source>
        <dbReference type="SAM" id="Phobius"/>
    </source>
</evidence>
<reference evidence="3" key="1">
    <citation type="submission" date="2017-09" db="EMBL/GenBank/DDBJ databases">
        <title>Metaegenomics of thermophilic ammonia-oxidizing enrichment culture.</title>
        <authorList>
            <person name="Kato S."/>
            <person name="Suzuki K."/>
        </authorList>
    </citation>
    <scope>NUCLEOTIDE SEQUENCE [LARGE SCALE GENOMIC DNA]</scope>
</reference>
<evidence type="ECO:0000313" key="2">
    <source>
        <dbReference type="EMBL" id="GBD08755.1"/>
    </source>
</evidence>
<accession>A0A2H5Y5N5</accession>
<feature type="transmembrane region" description="Helical" evidence="1">
    <location>
        <begin position="121"/>
        <end position="146"/>
    </location>
</feature>